<organism evidence="1 2">
    <name type="scientific">Caballeronia calidae</name>
    <dbReference type="NCBI Taxonomy" id="1777139"/>
    <lineage>
        <taxon>Bacteria</taxon>
        <taxon>Pseudomonadati</taxon>
        <taxon>Pseudomonadota</taxon>
        <taxon>Betaproteobacteria</taxon>
        <taxon>Burkholderiales</taxon>
        <taxon>Burkholderiaceae</taxon>
        <taxon>Caballeronia</taxon>
    </lineage>
</organism>
<dbReference type="AlphaFoldDB" id="A0A158E5D3"/>
<protein>
    <submittedName>
        <fullName evidence="1">Uncharacterized protein</fullName>
    </submittedName>
</protein>
<dbReference type="Proteomes" id="UP000071859">
    <property type="component" value="Unassembled WGS sequence"/>
</dbReference>
<dbReference type="EMBL" id="FCOX02000047">
    <property type="protein sequence ID" value="SAL02091.1"/>
    <property type="molecule type" value="Genomic_DNA"/>
</dbReference>
<evidence type="ECO:0000313" key="1">
    <source>
        <dbReference type="EMBL" id="SAL02091.1"/>
    </source>
</evidence>
<sequence>MARTPLATSGANGRRCTLLPHARQALTYNESRGFIRHGSAVGTSAFRDINRNTVTRKDP</sequence>
<comment type="caution">
    <text evidence="1">The sequence shown here is derived from an EMBL/GenBank/DDBJ whole genome shotgun (WGS) entry which is preliminary data.</text>
</comment>
<evidence type="ECO:0000313" key="2">
    <source>
        <dbReference type="Proteomes" id="UP000071859"/>
    </source>
</evidence>
<proteinExistence type="predicted"/>
<accession>A0A158E5D3</accession>
<name>A0A158E5D3_9BURK</name>
<reference evidence="1" key="1">
    <citation type="submission" date="2016-01" db="EMBL/GenBank/DDBJ databases">
        <authorList>
            <person name="Peeters C."/>
        </authorList>
    </citation>
    <scope>NUCLEOTIDE SEQUENCE</scope>
    <source>
        <strain evidence="1">LMG 29321</strain>
    </source>
</reference>
<gene>
    <name evidence="1" type="ORF">AWB78_06273</name>
</gene>
<keyword evidence="2" id="KW-1185">Reference proteome</keyword>